<reference evidence="3" key="1">
    <citation type="submission" date="2020-10" db="EMBL/GenBank/DDBJ databases">
        <authorList>
            <person name="Gilroy R."/>
        </authorList>
    </citation>
    <scope>NUCLEOTIDE SEQUENCE</scope>
    <source>
        <strain evidence="3">CHK190-19873</strain>
    </source>
</reference>
<feature type="transmembrane region" description="Helical" evidence="2">
    <location>
        <begin position="299"/>
        <end position="319"/>
    </location>
</feature>
<dbReference type="Proteomes" id="UP000823935">
    <property type="component" value="Unassembled WGS sequence"/>
</dbReference>
<proteinExistence type="predicted"/>
<dbReference type="AlphaFoldDB" id="A0A9D1EPN5"/>
<keyword evidence="2" id="KW-0472">Membrane</keyword>
<evidence type="ECO:0000313" key="3">
    <source>
        <dbReference type="EMBL" id="HIS29982.1"/>
    </source>
</evidence>
<gene>
    <name evidence="3" type="ORF">IAB44_00295</name>
</gene>
<feature type="compositionally biased region" description="Basic and acidic residues" evidence="1">
    <location>
        <begin position="271"/>
        <end position="289"/>
    </location>
</feature>
<comment type="caution">
    <text evidence="3">The sequence shown here is derived from an EMBL/GenBank/DDBJ whole genome shotgun (WGS) entry which is preliminary data.</text>
</comment>
<feature type="region of interest" description="Disordered" evidence="1">
    <location>
        <begin position="242"/>
        <end position="289"/>
    </location>
</feature>
<evidence type="ECO:0000313" key="4">
    <source>
        <dbReference type="Proteomes" id="UP000823935"/>
    </source>
</evidence>
<sequence length="361" mass="39733">MAVNIWVYGNAKIQGDRGDYFVRACGQAFLPYKDRMIRLSNRLLAVERRRGEAARLQSWFAGYLDEQAKLYVVAVAGEQESLLGVPLYDSGFRALFCVLAYGLTGEDIRLLRKDDGMFLPQKEILKAVSGLAAGRGEEAGLKETVPPKEAVIPGGYEERTSGENRPLLKYNLVPDTPETEKKLWPLSMDRPVMTGILSMEDGRRLIGMFPGGIAAVRNGAWEYAGSRPAQNTKILDELRQEETARSKAGQDAGYGRRSSEENGGGKISRGGKWETGRPDGRVASKENFGEKKPAGKNGIFLALLLMAVLAAGLILWAACGTRENGKTRQETEFLTETEGAVLSARTEEWYGDRGETCQRDL</sequence>
<evidence type="ECO:0000256" key="2">
    <source>
        <dbReference type="SAM" id="Phobius"/>
    </source>
</evidence>
<reference evidence="3" key="2">
    <citation type="journal article" date="2021" name="PeerJ">
        <title>Extensive microbial diversity within the chicken gut microbiome revealed by metagenomics and culture.</title>
        <authorList>
            <person name="Gilroy R."/>
            <person name="Ravi A."/>
            <person name="Getino M."/>
            <person name="Pursley I."/>
            <person name="Horton D.L."/>
            <person name="Alikhan N.F."/>
            <person name="Baker D."/>
            <person name="Gharbi K."/>
            <person name="Hall N."/>
            <person name="Watson M."/>
            <person name="Adriaenssens E.M."/>
            <person name="Foster-Nyarko E."/>
            <person name="Jarju S."/>
            <person name="Secka A."/>
            <person name="Antonio M."/>
            <person name="Oren A."/>
            <person name="Chaudhuri R.R."/>
            <person name="La Ragione R."/>
            <person name="Hildebrand F."/>
            <person name="Pallen M.J."/>
        </authorList>
    </citation>
    <scope>NUCLEOTIDE SEQUENCE</scope>
    <source>
        <strain evidence="3">CHK190-19873</strain>
    </source>
</reference>
<keyword evidence="2" id="KW-0812">Transmembrane</keyword>
<accession>A0A9D1EPN5</accession>
<keyword evidence="2" id="KW-1133">Transmembrane helix</keyword>
<protein>
    <submittedName>
        <fullName evidence="3">Uncharacterized protein</fullName>
    </submittedName>
</protein>
<organism evidence="3 4">
    <name type="scientific">Candidatus Limivivens intestinipullorum</name>
    <dbReference type="NCBI Taxonomy" id="2840858"/>
    <lineage>
        <taxon>Bacteria</taxon>
        <taxon>Bacillati</taxon>
        <taxon>Bacillota</taxon>
        <taxon>Clostridia</taxon>
        <taxon>Lachnospirales</taxon>
        <taxon>Lachnospiraceae</taxon>
        <taxon>Lachnospiraceae incertae sedis</taxon>
        <taxon>Candidatus Limivivens</taxon>
    </lineage>
</organism>
<evidence type="ECO:0000256" key="1">
    <source>
        <dbReference type="SAM" id="MobiDB-lite"/>
    </source>
</evidence>
<dbReference type="EMBL" id="DVIQ01000002">
    <property type="protein sequence ID" value="HIS29982.1"/>
    <property type="molecule type" value="Genomic_DNA"/>
</dbReference>
<name>A0A9D1EPN5_9FIRM</name>